<proteinExistence type="inferred from homology"/>
<dbReference type="GO" id="GO:0004132">
    <property type="term" value="F:dCMP deaminase activity"/>
    <property type="evidence" value="ECO:0007669"/>
    <property type="project" value="InterPro"/>
</dbReference>
<reference evidence="7" key="1">
    <citation type="journal article" date="2015" name="Nature">
        <title>Complex archaea that bridge the gap between prokaryotes and eukaryotes.</title>
        <authorList>
            <person name="Spang A."/>
            <person name="Saw J.H."/>
            <person name="Jorgensen S.L."/>
            <person name="Zaremba-Niedzwiedzka K."/>
            <person name="Martijn J."/>
            <person name="Lind A.E."/>
            <person name="van Eijk R."/>
            <person name="Schleper C."/>
            <person name="Guy L."/>
            <person name="Ettema T.J."/>
        </authorList>
    </citation>
    <scope>NUCLEOTIDE SEQUENCE</scope>
</reference>
<dbReference type="GO" id="GO:0008270">
    <property type="term" value="F:zinc ion binding"/>
    <property type="evidence" value="ECO:0007669"/>
    <property type="project" value="InterPro"/>
</dbReference>
<keyword evidence="4" id="KW-0378">Hydrolase</keyword>
<protein>
    <recommendedName>
        <fullName evidence="6">CMP/dCMP-type deaminase domain-containing protein</fullName>
    </recommendedName>
</protein>
<feature type="domain" description="CMP/dCMP-type deaminase" evidence="6">
    <location>
        <begin position="15"/>
        <end position="155"/>
    </location>
</feature>
<dbReference type="AlphaFoldDB" id="A0A0F9HU46"/>
<evidence type="ECO:0000259" key="6">
    <source>
        <dbReference type="PROSITE" id="PS51747"/>
    </source>
</evidence>
<dbReference type="InterPro" id="IPR016473">
    <property type="entry name" value="dCMP_deaminase"/>
</dbReference>
<dbReference type="SUPFAM" id="SSF53927">
    <property type="entry name" value="Cytidine deaminase-like"/>
    <property type="match status" value="1"/>
</dbReference>
<evidence type="ECO:0000256" key="1">
    <source>
        <dbReference type="ARBA" id="ARBA00001947"/>
    </source>
</evidence>
<dbReference type="InterPro" id="IPR002125">
    <property type="entry name" value="CMP_dCMP_dom"/>
</dbReference>
<comment type="cofactor">
    <cofactor evidence="1">
        <name>Zn(2+)</name>
        <dbReference type="ChEBI" id="CHEBI:29105"/>
    </cofactor>
</comment>
<dbReference type="InterPro" id="IPR035105">
    <property type="entry name" value="Deoxycytidylate_deaminase_dom"/>
</dbReference>
<comment type="caution">
    <text evidence="7">The sequence shown here is derived from an EMBL/GenBank/DDBJ whole genome shotgun (WGS) entry which is preliminary data.</text>
</comment>
<evidence type="ECO:0000256" key="4">
    <source>
        <dbReference type="ARBA" id="ARBA00022801"/>
    </source>
</evidence>
<dbReference type="CDD" id="cd01286">
    <property type="entry name" value="deoxycytidylate_deaminase"/>
    <property type="match status" value="1"/>
</dbReference>
<evidence type="ECO:0000256" key="5">
    <source>
        <dbReference type="ARBA" id="ARBA00022833"/>
    </source>
</evidence>
<dbReference type="PIRSF" id="PIRSF006019">
    <property type="entry name" value="dCMP_deaminase"/>
    <property type="match status" value="1"/>
</dbReference>
<dbReference type="Gene3D" id="3.40.140.10">
    <property type="entry name" value="Cytidine Deaminase, domain 2"/>
    <property type="match status" value="1"/>
</dbReference>
<dbReference type="InterPro" id="IPR015517">
    <property type="entry name" value="dCMP_deaminase-rel"/>
</dbReference>
<evidence type="ECO:0000313" key="7">
    <source>
        <dbReference type="EMBL" id="KKM06677.1"/>
    </source>
</evidence>
<dbReference type="InterPro" id="IPR016192">
    <property type="entry name" value="APOBEC/CMP_deaminase_Zn-bd"/>
</dbReference>
<keyword evidence="3" id="KW-0479">Metal-binding</keyword>
<dbReference type="GO" id="GO:0006220">
    <property type="term" value="P:pyrimidine nucleotide metabolic process"/>
    <property type="evidence" value="ECO:0007669"/>
    <property type="project" value="InterPro"/>
</dbReference>
<gene>
    <name evidence="7" type="ORF">LCGC14_1741600</name>
</gene>
<accession>A0A0F9HU46</accession>
<sequence>MSSKNKENGTNIRPSWDEYFMEIADTVAKRATCDRGRSGCVIVKNKQILVTGYVGSPTGLPHCDDAGHQMKMVTHEDGSTSNHCVRTVHAEQNAITQAAKLGIPIEGATLYCRMTPCRACAMMIINCGIARVICEKKYHAGGESEAMFKEAGIKLEYFHDEVQQYENQK</sequence>
<dbReference type="PROSITE" id="PS00903">
    <property type="entry name" value="CYT_DCMP_DEAMINASES_1"/>
    <property type="match status" value="1"/>
</dbReference>
<dbReference type="GO" id="GO:0005737">
    <property type="term" value="C:cytoplasm"/>
    <property type="evidence" value="ECO:0007669"/>
    <property type="project" value="TreeGrafter"/>
</dbReference>
<dbReference type="EMBL" id="LAZR01015938">
    <property type="protein sequence ID" value="KKM06677.1"/>
    <property type="molecule type" value="Genomic_DNA"/>
</dbReference>
<comment type="similarity">
    <text evidence="2">Belongs to the cytidine and deoxycytidylate deaminase family.</text>
</comment>
<dbReference type="PANTHER" id="PTHR11086:SF18">
    <property type="entry name" value="DEOXYCYTIDYLATE DEAMINASE"/>
    <property type="match status" value="1"/>
</dbReference>
<evidence type="ECO:0000256" key="3">
    <source>
        <dbReference type="ARBA" id="ARBA00022723"/>
    </source>
</evidence>
<keyword evidence="5" id="KW-0862">Zinc</keyword>
<dbReference type="Pfam" id="PF00383">
    <property type="entry name" value="dCMP_cyt_deam_1"/>
    <property type="match status" value="1"/>
</dbReference>
<dbReference type="PANTHER" id="PTHR11086">
    <property type="entry name" value="DEOXYCYTIDYLATE DEAMINASE-RELATED"/>
    <property type="match status" value="1"/>
</dbReference>
<organism evidence="7">
    <name type="scientific">marine sediment metagenome</name>
    <dbReference type="NCBI Taxonomy" id="412755"/>
    <lineage>
        <taxon>unclassified sequences</taxon>
        <taxon>metagenomes</taxon>
        <taxon>ecological metagenomes</taxon>
    </lineage>
</organism>
<dbReference type="PROSITE" id="PS51747">
    <property type="entry name" value="CYT_DCMP_DEAMINASES_2"/>
    <property type="match status" value="1"/>
</dbReference>
<dbReference type="InterPro" id="IPR016193">
    <property type="entry name" value="Cytidine_deaminase-like"/>
</dbReference>
<name>A0A0F9HU46_9ZZZZ</name>
<evidence type="ECO:0000256" key="2">
    <source>
        <dbReference type="ARBA" id="ARBA00006576"/>
    </source>
</evidence>